<evidence type="ECO:0000256" key="2">
    <source>
        <dbReference type="ARBA" id="ARBA00023125"/>
    </source>
</evidence>
<proteinExistence type="predicted"/>
<evidence type="ECO:0000259" key="5">
    <source>
        <dbReference type="PROSITE" id="PS51742"/>
    </source>
</evidence>
<organism evidence="6 7">
    <name type="scientific">Striga hermonthica</name>
    <name type="common">Purple witchweed</name>
    <name type="synonym">Buchnera hermonthica</name>
    <dbReference type="NCBI Taxonomy" id="68872"/>
    <lineage>
        <taxon>Eukaryota</taxon>
        <taxon>Viridiplantae</taxon>
        <taxon>Streptophyta</taxon>
        <taxon>Embryophyta</taxon>
        <taxon>Tracheophyta</taxon>
        <taxon>Spermatophyta</taxon>
        <taxon>Magnoliopsida</taxon>
        <taxon>eudicotyledons</taxon>
        <taxon>Gunneridae</taxon>
        <taxon>Pentapetalae</taxon>
        <taxon>asterids</taxon>
        <taxon>lamiids</taxon>
        <taxon>Lamiales</taxon>
        <taxon>Orobanchaceae</taxon>
        <taxon>Buchnereae</taxon>
        <taxon>Striga</taxon>
    </lineage>
</organism>
<dbReference type="GO" id="GO:0003680">
    <property type="term" value="F:minor groove of adenine-thymine-rich DNA binding"/>
    <property type="evidence" value="ECO:0007669"/>
    <property type="project" value="InterPro"/>
</dbReference>
<dbReference type="GO" id="GO:0005634">
    <property type="term" value="C:nucleus"/>
    <property type="evidence" value="ECO:0007669"/>
    <property type="project" value="TreeGrafter"/>
</dbReference>
<evidence type="ECO:0000256" key="4">
    <source>
        <dbReference type="SAM" id="MobiDB-lite"/>
    </source>
</evidence>
<dbReference type="GO" id="GO:0010228">
    <property type="term" value="P:vegetative to reproductive phase transition of meristem"/>
    <property type="evidence" value="ECO:0007669"/>
    <property type="project" value="TreeGrafter"/>
</dbReference>
<gene>
    <name evidence="6" type="ORF">SHERM_26845</name>
</gene>
<keyword evidence="2" id="KW-0238">DNA-binding</keyword>
<evidence type="ECO:0000256" key="3">
    <source>
        <dbReference type="ARBA" id="ARBA00023163"/>
    </source>
</evidence>
<dbReference type="InterPro" id="IPR005175">
    <property type="entry name" value="PPC_dom"/>
</dbReference>
<protein>
    <submittedName>
        <fullName evidence="6">AT-hook motif nuclear-localized protein 18</fullName>
    </submittedName>
</protein>
<keyword evidence="7" id="KW-1185">Reference proteome</keyword>
<feature type="domain" description="PPC" evidence="5">
    <location>
        <begin position="78"/>
        <end position="212"/>
    </location>
</feature>
<dbReference type="PROSITE" id="PS51742">
    <property type="entry name" value="PPC"/>
    <property type="match status" value="1"/>
</dbReference>
<dbReference type="OrthoDB" id="780035at2759"/>
<dbReference type="EMBL" id="CACSLK010027832">
    <property type="protein sequence ID" value="CAA0831496.1"/>
    <property type="molecule type" value="Genomic_DNA"/>
</dbReference>
<name>A0A9N7NLU0_STRHE</name>
<evidence type="ECO:0000313" key="6">
    <source>
        <dbReference type="EMBL" id="CAA0831496.1"/>
    </source>
</evidence>
<dbReference type="AlphaFoldDB" id="A0A9N7NLU0"/>
<feature type="region of interest" description="Disordered" evidence="4">
    <location>
        <begin position="18"/>
        <end position="70"/>
    </location>
</feature>
<dbReference type="SUPFAM" id="SSF117856">
    <property type="entry name" value="AF0104/ALDC/Ptd012-like"/>
    <property type="match status" value="1"/>
</dbReference>
<dbReference type="CDD" id="cd11378">
    <property type="entry name" value="DUF296"/>
    <property type="match status" value="1"/>
</dbReference>
<comment type="caution">
    <text evidence="6">The sequence shown here is derived from an EMBL/GenBank/DDBJ whole genome shotgun (WGS) entry which is preliminary data.</text>
</comment>
<dbReference type="Gene3D" id="3.30.1330.80">
    <property type="entry name" value="Hypothetical protein, similar to alpha- acetolactate decarboxylase, domain 2"/>
    <property type="match status" value="1"/>
</dbReference>
<dbReference type="Pfam" id="PF03479">
    <property type="entry name" value="PCC"/>
    <property type="match status" value="1"/>
</dbReference>
<dbReference type="PANTHER" id="PTHR31100:SF15">
    <property type="entry name" value="AT-HOOK MOTIF NUCLEAR-LOCALIZED PROTEIN 24-RELATED"/>
    <property type="match status" value="1"/>
</dbReference>
<dbReference type="PANTHER" id="PTHR31100">
    <property type="entry name" value="AT-HOOK MOTIF NUCLEAR-LOCALIZED PROTEIN 15"/>
    <property type="match status" value="1"/>
</dbReference>
<dbReference type="GO" id="GO:0003700">
    <property type="term" value="F:DNA-binding transcription factor activity"/>
    <property type="evidence" value="ECO:0007669"/>
    <property type="project" value="TreeGrafter"/>
</dbReference>
<keyword evidence="1" id="KW-0805">Transcription regulation</keyword>
<reference evidence="6" key="1">
    <citation type="submission" date="2019-12" db="EMBL/GenBank/DDBJ databases">
        <authorList>
            <person name="Scholes J."/>
        </authorList>
    </citation>
    <scope>NUCLEOTIDE SEQUENCE</scope>
</reference>
<feature type="region of interest" description="Disordered" evidence="4">
    <location>
        <begin position="201"/>
        <end position="247"/>
    </location>
</feature>
<sequence>MNHLGQYSLPPPFHDFNLHQHFHHGGDSGGPDETLGAHTDGGEVLSSPAEAHRRPRGRPSGSKNKPKPPIVIAARDSASAFRTHVMEVPDGYDVAACVAAYAARRQRGVCVMSATGAVSGATLRHPDGGVALRGRFEILSLSGSFLPAPAQAPAPGLTVYLGGGQGQVLGGSVVGELLAAGPVIIIAASFGNAAYERLPLEEDSGGRQPSPEMMGDPSNLSQGMLPDPFNSSKMSNEAFWATDRPPF</sequence>
<dbReference type="InterPro" id="IPR014476">
    <property type="entry name" value="AHL15-29"/>
</dbReference>
<keyword evidence="3" id="KW-0804">Transcription</keyword>
<evidence type="ECO:0000313" key="7">
    <source>
        <dbReference type="Proteomes" id="UP001153555"/>
    </source>
</evidence>
<evidence type="ECO:0000256" key="1">
    <source>
        <dbReference type="ARBA" id="ARBA00023015"/>
    </source>
</evidence>
<dbReference type="Proteomes" id="UP001153555">
    <property type="component" value="Unassembled WGS sequence"/>
</dbReference>
<accession>A0A9N7NLU0</accession>